<keyword evidence="2 6" id="KW-0698">rRNA processing</keyword>
<evidence type="ECO:0000256" key="5">
    <source>
        <dbReference type="ARBA" id="ARBA00022691"/>
    </source>
</evidence>
<organism evidence="8 9">
    <name type="scientific">Alicyclobacillus fastidiosus</name>
    <dbReference type="NCBI Taxonomy" id="392011"/>
    <lineage>
        <taxon>Bacteria</taxon>
        <taxon>Bacillati</taxon>
        <taxon>Bacillota</taxon>
        <taxon>Bacilli</taxon>
        <taxon>Bacillales</taxon>
        <taxon>Alicyclobacillaceae</taxon>
        <taxon>Alicyclobacillus</taxon>
    </lineage>
</organism>
<evidence type="ECO:0000256" key="4">
    <source>
        <dbReference type="ARBA" id="ARBA00022679"/>
    </source>
</evidence>
<evidence type="ECO:0000259" key="7">
    <source>
        <dbReference type="Pfam" id="PF00590"/>
    </source>
</evidence>
<keyword evidence="4 6" id="KW-0808">Transferase</keyword>
<dbReference type="Pfam" id="PF00590">
    <property type="entry name" value="TP_methylase"/>
    <property type="match status" value="1"/>
</dbReference>
<dbReference type="InterPro" id="IPR018063">
    <property type="entry name" value="SAM_MeTrfase_RsmI_CS"/>
</dbReference>
<reference evidence="8" key="1">
    <citation type="submission" date="2022-08" db="EMBL/GenBank/DDBJ databases">
        <title>Alicyclobacillus fastidiosus DSM 17978, complete genome.</title>
        <authorList>
            <person name="Wang Q."/>
            <person name="Cai R."/>
            <person name="Wang Z."/>
        </authorList>
    </citation>
    <scope>NUCLEOTIDE SEQUENCE</scope>
    <source>
        <strain evidence="8">DSM 17978</strain>
    </source>
</reference>
<evidence type="ECO:0000256" key="1">
    <source>
        <dbReference type="ARBA" id="ARBA00022490"/>
    </source>
</evidence>
<dbReference type="Gene3D" id="3.40.1010.10">
    <property type="entry name" value="Cobalt-precorrin-4 Transmethylase, Domain 1"/>
    <property type="match status" value="1"/>
</dbReference>
<name>A0ABY6ZI39_9BACL</name>
<dbReference type="PIRSF" id="PIRSF005917">
    <property type="entry name" value="MTase_YraL"/>
    <property type="match status" value="1"/>
</dbReference>
<dbReference type="EMBL" id="CP104067">
    <property type="protein sequence ID" value="WAH42187.1"/>
    <property type="molecule type" value="Genomic_DNA"/>
</dbReference>
<protein>
    <recommendedName>
        <fullName evidence="6">Ribosomal RNA small subunit methyltransferase I</fullName>
        <ecNumber evidence="6">2.1.1.198</ecNumber>
    </recommendedName>
    <alternativeName>
        <fullName evidence="6">16S rRNA 2'-O-ribose C1402 methyltransferase</fullName>
    </alternativeName>
    <alternativeName>
        <fullName evidence="6">rRNA (cytidine-2'-O-)-methyltransferase RsmI</fullName>
    </alternativeName>
</protein>
<dbReference type="PANTHER" id="PTHR46111">
    <property type="entry name" value="RIBOSOMAL RNA SMALL SUBUNIT METHYLTRANSFERASE I"/>
    <property type="match status" value="1"/>
</dbReference>
<evidence type="ECO:0000256" key="2">
    <source>
        <dbReference type="ARBA" id="ARBA00022552"/>
    </source>
</evidence>
<dbReference type="Proteomes" id="UP001164761">
    <property type="component" value="Chromosome"/>
</dbReference>
<gene>
    <name evidence="6 8" type="primary">rsmI</name>
    <name evidence="8" type="ORF">NZD89_01345</name>
</gene>
<keyword evidence="1 6" id="KW-0963">Cytoplasm</keyword>
<comment type="similarity">
    <text evidence="6">Belongs to the methyltransferase superfamily. RsmI family.</text>
</comment>
<dbReference type="GO" id="GO:0032259">
    <property type="term" value="P:methylation"/>
    <property type="evidence" value="ECO:0007669"/>
    <property type="project" value="UniProtKB-KW"/>
</dbReference>
<keyword evidence="5 6" id="KW-0949">S-adenosyl-L-methionine</keyword>
<dbReference type="InterPro" id="IPR000878">
    <property type="entry name" value="4pyrrol_Mease"/>
</dbReference>
<evidence type="ECO:0000256" key="6">
    <source>
        <dbReference type="HAMAP-Rule" id="MF_01877"/>
    </source>
</evidence>
<dbReference type="InterPro" id="IPR008189">
    <property type="entry name" value="rRNA_ssu_MeTfrase_I"/>
</dbReference>
<dbReference type="HAMAP" id="MF_01877">
    <property type="entry name" value="16SrRNA_methyltr_I"/>
    <property type="match status" value="1"/>
</dbReference>
<comment type="subcellular location">
    <subcellularLocation>
        <location evidence="6">Cytoplasm</location>
    </subcellularLocation>
</comment>
<dbReference type="RefSeq" id="WP_268006081.1">
    <property type="nucleotide sequence ID" value="NZ_BSUT01000001.1"/>
</dbReference>
<comment type="function">
    <text evidence="6">Catalyzes the 2'-O-methylation of the ribose of cytidine 1402 (C1402) in 16S rRNA.</text>
</comment>
<accession>A0ABY6ZI39</accession>
<dbReference type="InterPro" id="IPR035996">
    <property type="entry name" value="4pyrrol_Methylase_sf"/>
</dbReference>
<evidence type="ECO:0000256" key="3">
    <source>
        <dbReference type="ARBA" id="ARBA00022603"/>
    </source>
</evidence>
<dbReference type="PROSITE" id="PS01296">
    <property type="entry name" value="RSMI"/>
    <property type="match status" value="1"/>
</dbReference>
<feature type="domain" description="Tetrapyrrole methylase" evidence="7">
    <location>
        <begin position="14"/>
        <end position="214"/>
    </location>
</feature>
<dbReference type="PANTHER" id="PTHR46111:SF1">
    <property type="entry name" value="RIBOSOMAL RNA SMALL SUBUNIT METHYLTRANSFERASE I"/>
    <property type="match status" value="1"/>
</dbReference>
<comment type="catalytic activity">
    <reaction evidence="6">
        <text>cytidine(1402) in 16S rRNA + S-adenosyl-L-methionine = 2'-O-methylcytidine(1402) in 16S rRNA + S-adenosyl-L-homocysteine + H(+)</text>
        <dbReference type="Rhea" id="RHEA:42924"/>
        <dbReference type="Rhea" id="RHEA-COMP:10285"/>
        <dbReference type="Rhea" id="RHEA-COMP:10286"/>
        <dbReference type="ChEBI" id="CHEBI:15378"/>
        <dbReference type="ChEBI" id="CHEBI:57856"/>
        <dbReference type="ChEBI" id="CHEBI:59789"/>
        <dbReference type="ChEBI" id="CHEBI:74495"/>
        <dbReference type="ChEBI" id="CHEBI:82748"/>
        <dbReference type="EC" id="2.1.1.198"/>
    </reaction>
</comment>
<dbReference type="GO" id="GO:0008168">
    <property type="term" value="F:methyltransferase activity"/>
    <property type="evidence" value="ECO:0007669"/>
    <property type="project" value="UniProtKB-KW"/>
</dbReference>
<keyword evidence="3 6" id="KW-0489">Methyltransferase</keyword>
<dbReference type="EC" id="2.1.1.198" evidence="6"/>
<evidence type="ECO:0000313" key="9">
    <source>
        <dbReference type="Proteomes" id="UP001164761"/>
    </source>
</evidence>
<dbReference type="CDD" id="cd11648">
    <property type="entry name" value="RsmI"/>
    <property type="match status" value="1"/>
</dbReference>
<dbReference type="NCBIfam" id="TIGR00096">
    <property type="entry name" value="16S rRNA (cytidine(1402)-2'-O)-methyltransferase"/>
    <property type="match status" value="1"/>
</dbReference>
<dbReference type="Gene3D" id="3.30.950.10">
    <property type="entry name" value="Methyltransferase, Cobalt-precorrin-4 Transmethylase, Domain 2"/>
    <property type="match status" value="1"/>
</dbReference>
<sequence>MVHVVRNNADEGPKLYVCSTPIGNLSDVSHRLLDTLRSVDVVACEDTRHTRKLLTHFDIHPEQLISYHQHNEQSRQGFAQHAWDEGKSIALVSDAGTPLLSDPGAIIVDTAIERGIPVIPVPGPSALLAGLVGSGLPMTPFVYLGFPPRSAKGAKEWLTPFLPLPATLVMYESPHRLHATLLFLREQLGDKNAVLAKELTKQYETFVRGTLSELVLYSEEESVRGEFVILVDNRGSLTAEVSPADQMEEAVKFVVDRVAAGERHKSAVQAATEKYGVNRRALYNETLSPEET</sequence>
<proteinExistence type="inferred from homology"/>
<keyword evidence="9" id="KW-1185">Reference proteome</keyword>
<dbReference type="SUPFAM" id="SSF53790">
    <property type="entry name" value="Tetrapyrrole methylase"/>
    <property type="match status" value="1"/>
</dbReference>
<dbReference type="InterPro" id="IPR014776">
    <property type="entry name" value="4pyrrole_Mease_sub2"/>
</dbReference>
<dbReference type="InterPro" id="IPR014777">
    <property type="entry name" value="4pyrrole_Mease_sub1"/>
</dbReference>
<evidence type="ECO:0000313" key="8">
    <source>
        <dbReference type="EMBL" id="WAH42187.1"/>
    </source>
</evidence>